<dbReference type="InterPro" id="IPR004518">
    <property type="entry name" value="MazG-like_dom"/>
</dbReference>
<accession>A0A076G5C3</accession>
<dbReference type="SUPFAM" id="SSF101386">
    <property type="entry name" value="all-alpha NTP pyrophosphatases"/>
    <property type="match status" value="1"/>
</dbReference>
<gene>
    <name evidence="2" type="ORF">ICP22011A_0064</name>
</gene>
<dbReference type="Pfam" id="PF03819">
    <property type="entry name" value="MazG"/>
    <property type="match status" value="1"/>
</dbReference>
<proteinExistence type="predicted"/>
<name>A0A076G5C3_9CAUD</name>
<feature type="domain" description="NTP pyrophosphohydrolase MazG-like" evidence="1">
    <location>
        <begin position="39"/>
        <end position="97"/>
    </location>
</feature>
<dbReference type="Proteomes" id="UP000028661">
    <property type="component" value="Segment"/>
</dbReference>
<organism evidence="2 3">
    <name type="scientific">Vibrio phage ICP2_2011_A</name>
    <dbReference type="NCBI Taxonomy" id="1529057"/>
    <lineage>
        <taxon>Viruses</taxon>
        <taxon>Duplodnaviria</taxon>
        <taxon>Heunggongvirae</taxon>
        <taxon>Uroviricota</taxon>
        <taxon>Caudoviricetes</taxon>
        <taxon>Zobellviridae</taxon>
        <taxon>Icepovirus</taxon>
        <taxon>Icepovirus bengalense</taxon>
    </lineage>
</organism>
<protein>
    <recommendedName>
        <fullName evidence="1">NTP pyrophosphohydrolase MazG-like domain-containing protein</fullName>
    </recommendedName>
</protein>
<evidence type="ECO:0000313" key="2">
    <source>
        <dbReference type="EMBL" id="AII27108.1"/>
    </source>
</evidence>
<dbReference type="EMBL" id="KM224878">
    <property type="protein sequence ID" value="AII27108.1"/>
    <property type="molecule type" value="Genomic_DNA"/>
</dbReference>
<reference evidence="3" key="1">
    <citation type="journal article" date="2014" name="Elife">
        <title>Evolutionary consequences of intra-patient phage predation on microbial populations.</title>
        <authorList>
            <person name="Seed K.D."/>
            <person name="Yen M."/>
            <person name="Shapiro B.J."/>
            <person name="Hilaire I.J."/>
            <person name="Charles R.C."/>
            <person name="Teng J.E."/>
            <person name="Ivers L.C."/>
            <person name="Boncy J."/>
            <person name="Harris J.B."/>
            <person name="Camilli A."/>
        </authorList>
    </citation>
    <scope>NUCLEOTIDE SEQUENCE [LARGE SCALE GENOMIC DNA]</scope>
</reference>
<evidence type="ECO:0000259" key="1">
    <source>
        <dbReference type="Pfam" id="PF03819"/>
    </source>
</evidence>
<evidence type="ECO:0000313" key="3">
    <source>
        <dbReference type="Proteomes" id="UP000028661"/>
    </source>
</evidence>
<dbReference type="Gene3D" id="1.10.287.1080">
    <property type="entry name" value="MazG-like"/>
    <property type="match status" value="1"/>
</dbReference>
<sequence length="112" mass="12841">MINTSSKNDYLPATVQNITLWHYEKDIVHNGDENVQLMKLEEELCEVIEAFCEGHSHEHCKEEIGDMIVVLINLCERRGYSLAECANTAFQKINKRKGKTINGGFVKEEDLK</sequence>